<dbReference type="OrthoDB" id="3781327at2"/>
<comment type="caution">
    <text evidence="3">The sequence shown here is derived from an EMBL/GenBank/DDBJ whole genome shotgun (WGS) entry which is preliminary data.</text>
</comment>
<name>A0A4Q2T5Z8_9ACTN</name>
<keyword evidence="4" id="KW-1185">Reference proteome</keyword>
<keyword evidence="2" id="KW-0472">Membrane</keyword>
<dbReference type="RefSeq" id="WP_129426293.1">
    <property type="nucleotide sequence ID" value="NZ_SDWV01000006.1"/>
</dbReference>
<feature type="region of interest" description="Disordered" evidence="1">
    <location>
        <begin position="63"/>
        <end position="83"/>
    </location>
</feature>
<evidence type="ECO:0000313" key="3">
    <source>
        <dbReference type="EMBL" id="RYC12540.1"/>
    </source>
</evidence>
<keyword evidence="2" id="KW-1133">Transmembrane helix</keyword>
<keyword evidence="2" id="KW-0812">Transmembrane</keyword>
<feature type="transmembrane region" description="Helical" evidence="2">
    <location>
        <begin position="40"/>
        <end position="60"/>
    </location>
</feature>
<evidence type="ECO:0000256" key="1">
    <source>
        <dbReference type="SAM" id="MobiDB-lite"/>
    </source>
</evidence>
<dbReference type="AlphaFoldDB" id="A0A4Q2T5Z8"/>
<evidence type="ECO:0000256" key="2">
    <source>
        <dbReference type="SAM" id="Phobius"/>
    </source>
</evidence>
<proteinExistence type="predicted"/>
<evidence type="ECO:0000313" key="4">
    <source>
        <dbReference type="Proteomes" id="UP000291101"/>
    </source>
</evidence>
<dbReference type="Proteomes" id="UP000291101">
    <property type="component" value="Unassembled WGS sequence"/>
</dbReference>
<accession>A0A4Q2T5Z8</accession>
<gene>
    <name evidence="3" type="ORF">EUA94_07675</name>
</gene>
<dbReference type="EMBL" id="SDWV01000006">
    <property type="protein sequence ID" value="RYC12540.1"/>
    <property type="molecule type" value="Genomic_DNA"/>
</dbReference>
<protein>
    <submittedName>
        <fullName evidence="3">Uncharacterized protein</fullName>
    </submittedName>
</protein>
<reference evidence="3 4" key="1">
    <citation type="submission" date="2019-01" db="EMBL/GenBank/DDBJ databases">
        <title>Novel species of Nocardioides.</title>
        <authorList>
            <person name="Liu Q."/>
            <person name="X Y.-H."/>
        </authorList>
    </citation>
    <scope>NUCLEOTIDE SEQUENCE [LARGE SCALE GENOMIC DNA]</scope>
    <source>
        <strain evidence="3 4">HLT2-9</strain>
    </source>
</reference>
<organism evidence="3 4">
    <name type="scientific">Nocardioides zhouii</name>
    <dbReference type="NCBI Taxonomy" id="1168729"/>
    <lineage>
        <taxon>Bacteria</taxon>
        <taxon>Bacillati</taxon>
        <taxon>Actinomycetota</taxon>
        <taxon>Actinomycetes</taxon>
        <taxon>Propionibacteriales</taxon>
        <taxon>Nocardioidaceae</taxon>
        <taxon>Nocardioides</taxon>
    </lineage>
</organism>
<sequence length="328" mass="34576">MPDLETRLRETLSERAAEAPDAIGLAAGARQRLRRRRTTWAAAVAAAVVAAAIPVGLGLGQVRGGSDPTPDDTAPVASEAPPVTDGFRAETWRDLTLEVPEDWGHGGSDWCANGGTLGDEPRVGRPDTVVFSILCSPGNGYGATIASSATFDPAYASGEVWRYDTEGVVNAQYPDDTWLSYWYDGSDVVTVATPDRALTQRIVDSVTRFEGLDPYGCPPTLGEAEALTSAERPLTLCRYSAEDLLSASGSWTGDAAASRWATLAEAPLADPRSACADQAFTSRIAILDADGYRATAVADGCREGLGIYFSGVVRQVTEAARQVLTSIG</sequence>